<dbReference type="EMBL" id="AXCJ01000001">
    <property type="protein sequence ID" value="ETO91600.1"/>
    <property type="molecule type" value="Genomic_DNA"/>
</dbReference>
<dbReference type="Pfam" id="PF08242">
    <property type="entry name" value="Methyltransf_12"/>
    <property type="match status" value="1"/>
</dbReference>
<dbReference type="PANTHER" id="PTHR43861">
    <property type="entry name" value="TRANS-ACONITATE 2-METHYLTRANSFERASE-RELATED"/>
    <property type="match status" value="1"/>
</dbReference>
<dbReference type="CDD" id="cd02440">
    <property type="entry name" value="AdoMet_MTases"/>
    <property type="match status" value="1"/>
</dbReference>
<dbReference type="STRING" id="1401685.P857_769"/>
<dbReference type="GO" id="GO:0032259">
    <property type="term" value="P:methylation"/>
    <property type="evidence" value="ECO:0007669"/>
    <property type="project" value="UniProtKB-KW"/>
</dbReference>
<dbReference type="SUPFAM" id="SSF53335">
    <property type="entry name" value="S-adenosyl-L-methionine-dependent methyltransferases"/>
    <property type="match status" value="1"/>
</dbReference>
<name>W2V0G7_9RICK</name>
<proteinExistence type="predicted"/>
<gene>
    <name evidence="2" type="ORF">P857_769</name>
</gene>
<feature type="domain" description="Methyltransferase type 12" evidence="1">
    <location>
        <begin position="102"/>
        <end position="201"/>
    </location>
</feature>
<comment type="caution">
    <text evidence="2">The sequence shown here is derived from an EMBL/GenBank/DDBJ whole genome shotgun (WGS) entry which is preliminary data.</text>
</comment>
<evidence type="ECO:0000313" key="2">
    <source>
        <dbReference type="EMBL" id="ETO91600.1"/>
    </source>
</evidence>
<reference evidence="2 3" key="1">
    <citation type="journal article" date="2013" name="PLoS ONE">
        <title>Bacterial endosymbiosis in a chordate host: long-term co-evolution and conservation of secondary metabolism.</title>
        <authorList>
            <person name="Kwan J.C."/>
            <person name="Schmidt E.W."/>
        </authorList>
    </citation>
    <scope>NUCLEOTIDE SEQUENCE [LARGE SCALE GENOMIC DNA]</scope>
    <source>
        <strain evidence="3">L6</strain>
    </source>
</reference>
<keyword evidence="2" id="KW-0489">Methyltransferase</keyword>
<evidence type="ECO:0000313" key="3">
    <source>
        <dbReference type="Proteomes" id="UP000018951"/>
    </source>
</evidence>
<dbReference type="AlphaFoldDB" id="W2V0G7"/>
<sequence length="267" mass="30862">MCYRKKEIHNEKFLELSNHLIKNSIKRDTLEPILEFYTTLDKKAEYGRINYPPELVSILYDSLAISGYVDNIIIAKDYQAHISALDSIIYHFGHQVTGLRILDLGCGTGVVSNYFKMCNLNLFITGVDISHNMLFIASQLQVNNSNVFNELINQDISVFTNTSYGKPYNLIILVDVLQYIGNFEQLIKNITKNHLSSNGIILLTIEFGENNQLYFIQDEIERFIFTEKFFLSVIKNCHLSVEYSIETKLRNNMHSLLIILKKDETKQ</sequence>
<organism evidence="2 3">
    <name type="scientific">Candidatus Xenolissoclinum pacificiensis L6</name>
    <dbReference type="NCBI Taxonomy" id="1401685"/>
    <lineage>
        <taxon>Bacteria</taxon>
        <taxon>Pseudomonadati</taxon>
        <taxon>Pseudomonadota</taxon>
        <taxon>Alphaproteobacteria</taxon>
        <taxon>Rickettsiales</taxon>
        <taxon>Anaplasmataceae</taxon>
        <taxon>Candidatus Xenolissoclinum</taxon>
    </lineage>
</organism>
<keyword evidence="3" id="KW-1185">Reference proteome</keyword>
<keyword evidence="2" id="KW-0808">Transferase</keyword>
<accession>W2V0G7</accession>
<dbReference type="InterPro" id="IPR029063">
    <property type="entry name" value="SAM-dependent_MTases_sf"/>
</dbReference>
<dbReference type="Proteomes" id="UP000018951">
    <property type="component" value="Unassembled WGS sequence"/>
</dbReference>
<evidence type="ECO:0000259" key="1">
    <source>
        <dbReference type="Pfam" id="PF08242"/>
    </source>
</evidence>
<dbReference type="Gene3D" id="3.40.50.150">
    <property type="entry name" value="Vaccinia Virus protein VP39"/>
    <property type="match status" value="1"/>
</dbReference>
<dbReference type="InterPro" id="IPR013217">
    <property type="entry name" value="Methyltransf_12"/>
</dbReference>
<protein>
    <submittedName>
        <fullName evidence="2">Methyltransferase domain protein</fullName>
    </submittedName>
</protein>
<dbReference type="GO" id="GO:0008168">
    <property type="term" value="F:methyltransferase activity"/>
    <property type="evidence" value="ECO:0007669"/>
    <property type="project" value="UniProtKB-KW"/>
</dbReference>